<organism evidence="7">
    <name type="scientific">Corethron hystrix</name>
    <dbReference type="NCBI Taxonomy" id="216773"/>
    <lineage>
        <taxon>Eukaryota</taxon>
        <taxon>Sar</taxon>
        <taxon>Stramenopiles</taxon>
        <taxon>Ochrophyta</taxon>
        <taxon>Bacillariophyta</taxon>
        <taxon>Coscinodiscophyceae</taxon>
        <taxon>Corethrophycidae</taxon>
        <taxon>Corethrales</taxon>
        <taxon>Corethraceae</taxon>
        <taxon>Corethron</taxon>
    </lineage>
</organism>
<dbReference type="PANTHER" id="PTHR46383:SF2">
    <property type="entry name" value="AMINOTRANSFERASE"/>
    <property type="match status" value="1"/>
</dbReference>
<evidence type="ECO:0000256" key="2">
    <source>
        <dbReference type="ARBA" id="ARBA00007441"/>
    </source>
</evidence>
<dbReference type="GO" id="GO:0008483">
    <property type="term" value="F:transaminase activity"/>
    <property type="evidence" value="ECO:0007669"/>
    <property type="project" value="UniProtKB-KW"/>
</dbReference>
<evidence type="ECO:0000256" key="1">
    <source>
        <dbReference type="ARBA" id="ARBA00001933"/>
    </source>
</evidence>
<dbReference type="Gene3D" id="3.40.640.10">
    <property type="entry name" value="Type I PLP-dependent aspartate aminotransferase-like (Major domain)"/>
    <property type="match status" value="1"/>
</dbReference>
<keyword evidence="4" id="KW-0808">Transferase</keyword>
<keyword evidence="5" id="KW-0663">Pyridoxal phosphate</keyword>
<dbReference type="InterPro" id="IPR050596">
    <property type="entry name" value="AspAT/PAT-like"/>
</dbReference>
<evidence type="ECO:0000313" key="7">
    <source>
        <dbReference type="EMBL" id="CAD8882926.1"/>
    </source>
</evidence>
<reference evidence="7" key="1">
    <citation type="submission" date="2021-01" db="EMBL/GenBank/DDBJ databases">
        <authorList>
            <person name="Corre E."/>
            <person name="Pelletier E."/>
            <person name="Niang G."/>
            <person name="Scheremetjew M."/>
            <person name="Finn R."/>
            <person name="Kale V."/>
            <person name="Holt S."/>
            <person name="Cochrane G."/>
            <person name="Meng A."/>
            <person name="Brown T."/>
            <person name="Cohen L."/>
        </authorList>
    </citation>
    <scope>NUCLEOTIDE SEQUENCE</scope>
    <source>
        <strain evidence="7">308</strain>
    </source>
</reference>
<name>A0A7S1BDC5_9STRA</name>
<dbReference type="InterPro" id="IPR004839">
    <property type="entry name" value="Aminotransferase_I/II_large"/>
</dbReference>
<dbReference type="Pfam" id="PF00155">
    <property type="entry name" value="Aminotran_1_2"/>
    <property type="match status" value="1"/>
</dbReference>
<evidence type="ECO:0000259" key="6">
    <source>
        <dbReference type="Pfam" id="PF00155"/>
    </source>
</evidence>
<dbReference type="GO" id="GO:0030170">
    <property type="term" value="F:pyridoxal phosphate binding"/>
    <property type="evidence" value="ECO:0007669"/>
    <property type="project" value="InterPro"/>
</dbReference>
<dbReference type="InterPro" id="IPR015421">
    <property type="entry name" value="PyrdxlP-dep_Trfase_major"/>
</dbReference>
<dbReference type="EMBL" id="HBFR01013890">
    <property type="protein sequence ID" value="CAD8882926.1"/>
    <property type="molecule type" value="Transcribed_RNA"/>
</dbReference>
<feature type="domain" description="Aminotransferase class I/classII large" evidence="6">
    <location>
        <begin position="3"/>
        <end position="129"/>
    </location>
</feature>
<dbReference type="InterPro" id="IPR015424">
    <property type="entry name" value="PyrdxlP-dep_Trfase"/>
</dbReference>
<accession>A0A7S1BDC5</accession>
<gene>
    <name evidence="7" type="ORF">CHYS00102_LOCUS10121</name>
</gene>
<evidence type="ECO:0000256" key="3">
    <source>
        <dbReference type="ARBA" id="ARBA00022576"/>
    </source>
</evidence>
<comment type="similarity">
    <text evidence="2">Belongs to the class-I pyridoxal-phosphate-dependent aminotransferase family.</text>
</comment>
<sequence length="148" mass="16224">MFINAPTISQTGAMACWDDDTLTELESHVEVYGRAREVILAALSSIPEIDPKNIAPADGGFYVYVDLGSNIHIQSGLGSEAFCSALLEEEFVAFTPGTDFEDPESDLGDRRFRISYAGGVETASEAMERLKVFWDRWLIKVAQAQASP</sequence>
<dbReference type="PANTHER" id="PTHR46383">
    <property type="entry name" value="ASPARTATE AMINOTRANSFERASE"/>
    <property type="match status" value="1"/>
</dbReference>
<dbReference type="GO" id="GO:0006520">
    <property type="term" value="P:amino acid metabolic process"/>
    <property type="evidence" value="ECO:0007669"/>
    <property type="project" value="InterPro"/>
</dbReference>
<evidence type="ECO:0000256" key="5">
    <source>
        <dbReference type="ARBA" id="ARBA00022898"/>
    </source>
</evidence>
<dbReference type="SUPFAM" id="SSF53383">
    <property type="entry name" value="PLP-dependent transferases"/>
    <property type="match status" value="1"/>
</dbReference>
<proteinExistence type="inferred from homology"/>
<evidence type="ECO:0000256" key="4">
    <source>
        <dbReference type="ARBA" id="ARBA00022679"/>
    </source>
</evidence>
<keyword evidence="3" id="KW-0032">Aminotransferase</keyword>
<protein>
    <recommendedName>
        <fullName evidence="6">Aminotransferase class I/classII large domain-containing protein</fullName>
    </recommendedName>
</protein>
<comment type="cofactor">
    <cofactor evidence="1">
        <name>pyridoxal 5'-phosphate</name>
        <dbReference type="ChEBI" id="CHEBI:597326"/>
    </cofactor>
</comment>
<dbReference type="AlphaFoldDB" id="A0A7S1BDC5"/>